<evidence type="ECO:0000256" key="2">
    <source>
        <dbReference type="ARBA" id="ARBA00022692"/>
    </source>
</evidence>
<dbReference type="Gene3D" id="1.20.1540.10">
    <property type="entry name" value="Rhomboid-like"/>
    <property type="match status" value="1"/>
</dbReference>
<evidence type="ECO:0000256" key="1">
    <source>
        <dbReference type="ARBA" id="ARBA00004141"/>
    </source>
</evidence>
<keyword evidence="4 5" id="KW-0472">Membrane</keyword>
<keyword evidence="7" id="KW-1185">Reference proteome</keyword>
<evidence type="ECO:0000256" key="3">
    <source>
        <dbReference type="ARBA" id="ARBA00022989"/>
    </source>
</evidence>
<comment type="subcellular location">
    <subcellularLocation>
        <location evidence="1">Membrane</location>
        <topology evidence="1">Multi-pass membrane protein</topology>
    </subcellularLocation>
</comment>
<dbReference type="GO" id="GO:0008233">
    <property type="term" value="F:peptidase activity"/>
    <property type="evidence" value="ECO:0007669"/>
    <property type="project" value="UniProtKB-KW"/>
</dbReference>
<evidence type="ECO:0000313" key="6">
    <source>
        <dbReference type="EMBL" id="KAF8820749.1"/>
    </source>
</evidence>
<comment type="caution">
    <text evidence="6">The sequence shown here is derived from an EMBL/GenBank/DDBJ whole genome shotgun (WGS) entry which is preliminary data.</text>
</comment>
<dbReference type="GO" id="GO:0006508">
    <property type="term" value="P:proteolysis"/>
    <property type="evidence" value="ECO:0007669"/>
    <property type="project" value="UniProtKB-KW"/>
</dbReference>
<protein>
    <submittedName>
        <fullName evidence="6">Rhomboid protease ROM2</fullName>
    </submittedName>
</protein>
<reference evidence="6 7" key="1">
    <citation type="journal article" date="2020" name="bioRxiv">
        <title>Metabolic contributions of an alphaproteobacterial endosymbiont in the apicomplexan Cardiosporidium cionae.</title>
        <authorList>
            <person name="Hunter E.S."/>
            <person name="Paight C.J."/>
            <person name="Lane C.E."/>
        </authorList>
    </citation>
    <scope>NUCLEOTIDE SEQUENCE [LARGE SCALE GENOMIC DNA]</scope>
    <source>
        <strain evidence="6">ESH_2018</strain>
    </source>
</reference>
<keyword evidence="6" id="KW-0378">Hydrolase</keyword>
<keyword evidence="2 5" id="KW-0812">Transmembrane</keyword>
<sequence>MGWLSQLPKMLYPGFCFSKLIVWISLIQIVTYFAGCILSNSINPSVGVLYFLGAGYGPAVREGQIWRLITPIFLHSRSDFVHDCRSLMQLKNIFFTFSIFHLIINILLILHLGLSMESVGASTSGFGLIGTSLAEIFIAWPLLNPEAKRSSKISLLVFLLFTAMIAFFPTGALWEKGSIVVDILQNNDS</sequence>
<gene>
    <name evidence="6" type="primary">ROM2</name>
    <name evidence="6" type="ORF">IE077_002852</name>
</gene>
<name>A0ABQ7J9T4_9APIC</name>
<keyword evidence="6" id="KW-0645">Protease</keyword>
<dbReference type="Proteomes" id="UP000823046">
    <property type="component" value="Unassembled WGS sequence"/>
</dbReference>
<proteinExistence type="predicted"/>
<dbReference type="SUPFAM" id="SSF144091">
    <property type="entry name" value="Rhomboid-like"/>
    <property type="match status" value="1"/>
</dbReference>
<feature type="transmembrane region" description="Helical" evidence="5">
    <location>
        <begin position="93"/>
        <end position="114"/>
    </location>
</feature>
<organism evidence="6 7">
    <name type="scientific">Cardiosporidium cionae</name>
    <dbReference type="NCBI Taxonomy" id="476202"/>
    <lineage>
        <taxon>Eukaryota</taxon>
        <taxon>Sar</taxon>
        <taxon>Alveolata</taxon>
        <taxon>Apicomplexa</taxon>
        <taxon>Aconoidasida</taxon>
        <taxon>Nephromycida</taxon>
        <taxon>Cardiosporidium</taxon>
    </lineage>
</organism>
<dbReference type="InterPro" id="IPR035952">
    <property type="entry name" value="Rhomboid-like_sf"/>
</dbReference>
<keyword evidence="3 5" id="KW-1133">Transmembrane helix</keyword>
<evidence type="ECO:0000256" key="5">
    <source>
        <dbReference type="SAM" id="Phobius"/>
    </source>
</evidence>
<feature type="transmembrane region" description="Helical" evidence="5">
    <location>
        <begin position="126"/>
        <end position="143"/>
    </location>
</feature>
<accession>A0ABQ7J9T4</accession>
<dbReference type="EMBL" id="JADAQX010000311">
    <property type="protein sequence ID" value="KAF8820749.1"/>
    <property type="molecule type" value="Genomic_DNA"/>
</dbReference>
<feature type="transmembrane region" description="Helical" evidence="5">
    <location>
        <begin position="20"/>
        <end position="38"/>
    </location>
</feature>
<feature type="transmembrane region" description="Helical" evidence="5">
    <location>
        <begin position="155"/>
        <end position="174"/>
    </location>
</feature>
<evidence type="ECO:0000313" key="7">
    <source>
        <dbReference type="Proteomes" id="UP000823046"/>
    </source>
</evidence>
<evidence type="ECO:0000256" key="4">
    <source>
        <dbReference type="ARBA" id="ARBA00023136"/>
    </source>
</evidence>